<protein>
    <recommendedName>
        <fullName evidence="4">F-box domain-containing protein</fullName>
    </recommendedName>
</protein>
<evidence type="ECO:0000313" key="3">
    <source>
        <dbReference type="Proteomes" id="UP000623467"/>
    </source>
</evidence>
<evidence type="ECO:0000256" key="1">
    <source>
        <dbReference type="SAM" id="Coils"/>
    </source>
</evidence>
<sequence>MSVRELRARIAKLDTEIDLQRELLKNLERDKSLVQRQLNNVLDPVARLPLEISSEIFLQCLRPFPDHGARNVPMLFLNICNTWTDIALSIPALWSAINIAFPCPSGLKELLPIWLGRARNQPLSVSFEVGEQFDEDIVAIVWRYGQKMKHLQLFEDWSEDERGDTIEDVIPGPLPSLQTLTMRGEVFTLQYILEVLRLAPNLIEYVVYNTRILPEPNVEKVGLPNLRRLIFGEPGKRPHRDLELLEYLSLPRLEVLSIETSSHSLLAFLEQSSPPLLELILESRNGVIDFVALAGYVPDLIRLEVWCPEYVEVETLFAALASQSLLPHLRTLVLHPHYQYFPEHSQAFWTMLAAALAARRTQIQVFRFMVAYRLPDSLMPGPDIAAAIRELRRDGMHVSISATQETWSLFD</sequence>
<feature type="coiled-coil region" evidence="1">
    <location>
        <begin position="3"/>
        <end position="37"/>
    </location>
</feature>
<dbReference type="Gene3D" id="3.80.10.10">
    <property type="entry name" value="Ribonuclease Inhibitor"/>
    <property type="match status" value="1"/>
</dbReference>
<dbReference type="Proteomes" id="UP000623467">
    <property type="component" value="Unassembled WGS sequence"/>
</dbReference>
<dbReference type="SUPFAM" id="SSF52047">
    <property type="entry name" value="RNI-like"/>
    <property type="match status" value="1"/>
</dbReference>
<name>A0A8H6YML9_9AGAR</name>
<keyword evidence="1" id="KW-0175">Coiled coil</keyword>
<dbReference type="AlphaFoldDB" id="A0A8H6YML9"/>
<reference evidence="2" key="1">
    <citation type="submission" date="2020-05" db="EMBL/GenBank/DDBJ databases">
        <title>Mycena genomes resolve the evolution of fungal bioluminescence.</title>
        <authorList>
            <person name="Tsai I.J."/>
        </authorList>
    </citation>
    <scope>NUCLEOTIDE SEQUENCE</scope>
    <source>
        <strain evidence="2">160909Yilan</strain>
    </source>
</reference>
<gene>
    <name evidence="2" type="ORF">MSAN_01176300</name>
</gene>
<comment type="caution">
    <text evidence="2">The sequence shown here is derived from an EMBL/GenBank/DDBJ whole genome shotgun (WGS) entry which is preliminary data.</text>
</comment>
<evidence type="ECO:0008006" key="4">
    <source>
        <dbReference type="Google" id="ProtNLM"/>
    </source>
</evidence>
<dbReference type="InterPro" id="IPR032675">
    <property type="entry name" value="LRR_dom_sf"/>
</dbReference>
<dbReference type="OrthoDB" id="3037697at2759"/>
<accession>A0A8H6YML9</accession>
<proteinExistence type="predicted"/>
<organism evidence="2 3">
    <name type="scientific">Mycena sanguinolenta</name>
    <dbReference type="NCBI Taxonomy" id="230812"/>
    <lineage>
        <taxon>Eukaryota</taxon>
        <taxon>Fungi</taxon>
        <taxon>Dikarya</taxon>
        <taxon>Basidiomycota</taxon>
        <taxon>Agaricomycotina</taxon>
        <taxon>Agaricomycetes</taxon>
        <taxon>Agaricomycetidae</taxon>
        <taxon>Agaricales</taxon>
        <taxon>Marasmiineae</taxon>
        <taxon>Mycenaceae</taxon>
        <taxon>Mycena</taxon>
    </lineage>
</organism>
<dbReference type="EMBL" id="JACAZH010000008">
    <property type="protein sequence ID" value="KAF7361432.1"/>
    <property type="molecule type" value="Genomic_DNA"/>
</dbReference>
<keyword evidence="3" id="KW-1185">Reference proteome</keyword>
<evidence type="ECO:0000313" key="2">
    <source>
        <dbReference type="EMBL" id="KAF7361432.1"/>
    </source>
</evidence>